<dbReference type="PANTHER" id="PTHR36766">
    <property type="entry name" value="PLANT BROAD-SPECTRUM MILDEW RESISTANCE PROTEIN RPW8"/>
    <property type="match status" value="1"/>
</dbReference>
<dbReference type="Proteomes" id="UP000019116">
    <property type="component" value="Chromosome 7B"/>
</dbReference>
<dbReference type="InterPro" id="IPR036388">
    <property type="entry name" value="WH-like_DNA-bd_sf"/>
</dbReference>
<reference evidence="7" key="2">
    <citation type="submission" date="2018-10" db="UniProtKB">
        <authorList>
            <consortium name="EnsemblPlants"/>
        </authorList>
    </citation>
    <scope>IDENTIFICATION</scope>
</reference>
<evidence type="ECO:0000259" key="4">
    <source>
        <dbReference type="Pfam" id="PF00931"/>
    </source>
</evidence>
<evidence type="ECO:0000256" key="1">
    <source>
        <dbReference type="ARBA" id="ARBA00022614"/>
    </source>
</evidence>
<evidence type="ECO:0000313" key="7">
    <source>
        <dbReference type="EnsemblPlants" id="TraesCS7B02G479300.1"/>
    </source>
</evidence>
<feature type="domain" description="R13L1/DRL21-like LRR repeat region" evidence="6">
    <location>
        <begin position="745"/>
        <end position="866"/>
    </location>
</feature>
<keyword evidence="3" id="KW-0611">Plant defense</keyword>
<proteinExistence type="predicted"/>
<evidence type="ECO:0000256" key="3">
    <source>
        <dbReference type="ARBA" id="ARBA00022821"/>
    </source>
</evidence>
<sequence length="1234" mass="139552">MEAAIGAARGLVGRVVNLLSNDLVQAYVASAELGLNSEKTKDDLMRTQVVLREAQRRGVINNPSLEELLHKLHTKVGKAEDALDELQYIIIQDQLDGTQYAVPDLGNTLWGHARHIRHAIHHAIGNFILPCFSCWLLQDDDHGAAAINHPHNTSNPASGNDGSVTKLSFDRVAMSKKIKQAIEEMHSLCDQFLELLKIIPDHSNSTTTVNLKRPLTGSITAQDKLYGREDLFEQTIKDLITNCTDSNKALSVMPIIGPGGIGKTTFTQHLYKDKRTREHYPARAWICVSTDFDVLKLSQQILSQIEENNDAYQTSSLNQLQNSIEKGLKSKRFLIVFDDIWECTTQDWETLLAPMGKGETTGNMVLVTTRFPSKVDDVKTTDPILLKGLELDDFLTFFEALIFEGQIPHNLKELAKDIAKKLKGSPLAAKTVGRLLKNDLSKKHWMAVLKDNRWQKQKNNDDIMPSLKISYDYLPFQLKKCFSCFSLFPEDHRFSNLEITCFWSALGIIEKDENYMEELLKNGFLVKENDRWSNQQYYVLHDLLHELARSVSSQECLNIYSNGSFRADDVPKSIRHFSITMKDKYVETFRTEMTKLKSKVDIPNLRALMIFRKYEEQIDEIIEDTFKEIEALRVLFIEVMSPESLPHYFPKLIHLRYLKISPSEFGSEVTFPSTLSRFYHLQLLDLSDWYDQSVKLPNDINRLTNLCHFIAEREVHSNVPEVGKMKYLKELKEFHVKKESVGFELSELGDLTELGGELSIYNIGNVATKEEAMKAKLVSKGDLETLRLVWGGLDASEPSDALDGTPELSDVLDGLEPHPNLQSLGIENHGGSVEGVSWAILPPFGQLLHLRSLKLINISSLVQIKPGVVGVTAKSFTQLKEIVLDSLSEFTQWDEAPNAHSFSMLEKIVCKECPNLYKLPFLQDCSMGSYNHLWKLEITGCPKLLMPLMPHTSTLTDVTVDTRRTGRMVYVNHNLYLTRYNRALAWHNMAGKVESITFKAGSTVPWIILQSLTSFKKLVIEGDSSKQSLASLSYLTSLTNLRIQDCKNFKVGGFNLLMASNLKDLAVHNIIEYYPRFVAADLLSELAVEITRSKKLLPPTAGALLQLVRLNVDSISAVLVAPVCRLLAATLKELVITCDREVENLTKDEEKALQLLTSLQELSFWRCHRLRSFPQGLHGLPSLRKLQAITCRRIRSLPKKGIPTSLRELSINDCSRKLHNQAKKLNQRNLSVSA</sequence>
<dbReference type="SMR" id="A0A3B6SQB9"/>
<keyword evidence="2" id="KW-0677">Repeat</keyword>
<dbReference type="GO" id="GO:0043531">
    <property type="term" value="F:ADP binding"/>
    <property type="evidence" value="ECO:0007669"/>
    <property type="project" value="InterPro"/>
</dbReference>
<dbReference type="Pfam" id="PF00931">
    <property type="entry name" value="NB-ARC"/>
    <property type="match status" value="1"/>
</dbReference>
<keyword evidence="1" id="KW-0433">Leucine-rich repeat</keyword>
<dbReference type="GO" id="GO:0006952">
    <property type="term" value="P:defense response"/>
    <property type="evidence" value="ECO:0007669"/>
    <property type="project" value="UniProtKB-KW"/>
</dbReference>
<dbReference type="InterPro" id="IPR032675">
    <property type="entry name" value="LRR_dom_sf"/>
</dbReference>
<name>A0A3B6SQB9_WHEAT</name>
<evidence type="ECO:0000259" key="6">
    <source>
        <dbReference type="Pfam" id="PF25019"/>
    </source>
</evidence>
<dbReference type="Gene3D" id="3.80.10.10">
    <property type="entry name" value="Ribonuclease Inhibitor"/>
    <property type="match status" value="2"/>
</dbReference>
<protein>
    <submittedName>
        <fullName evidence="7">Uncharacterized protein</fullName>
    </submittedName>
</protein>
<dbReference type="Gene3D" id="1.10.8.430">
    <property type="entry name" value="Helical domain of apoptotic protease-activating factors"/>
    <property type="match status" value="1"/>
</dbReference>
<dbReference type="OrthoDB" id="686389at2759"/>
<dbReference type="Gramene" id="TraesCS7B03G1287800.1">
    <property type="protein sequence ID" value="TraesCS7B03G1287800.1.CDS"/>
    <property type="gene ID" value="TraesCS7B03G1287800"/>
</dbReference>
<evidence type="ECO:0000256" key="2">
    <source>
        <dbReference type="ARBA" id="ARBA00022737"/>
    </source>
</evidence>
<feature type="domain" description="NB-ARC" evidence="4">
    <location>
        <begin position="235"/>
        <end position="405"/>
    </location>
</feature>
<dbReference type="EnsemblPlants" id="TraesCS7B02G479300.1">
    <property type="protein sequence ID" value="TraesCS7B02G479300.1"/>
    <property type="gene ID" value="TraesCS7B02G479300"/>
</dbReference>
<dbReference type="OMA" id="WDEAPNA"/>
<dbReference type="Gene3D" id="3.40.50.300">
    <property type="entry name" value="P-loop containing nucleotide triphosphate hydrolases"/>
    <property type="match status" value="1"/>
</dbReference>
<dbReference type="InterPro" id="IPR058922">
    <property type="entry name" value="WHD_DRP"/>
</dbReference>
<dbReference type="SUPFAM" id="SSF52058">
    <property type="entry name" value="L domain-like"/>
    <property type="match status" value="2"/>
</dbReference>
<dbReference type="InterPro" id="IPR056789">
    <property type="entry name" value="LRR_R13L1-DRL21"/>
</dbReference>
<dbReference type="InterPro" id="IPR042197">
    <property type="entry name" value="Apaf_helical"/>
</dbReference>
<dbReference type="InterPro" id="IPR002182">
    <property type="entry name" value="NB-ARC"/>
</dbReference>
<dbReference type="PaxDb" id="4565-Traes_7BL_772B2DB6F.7"/>
<dbReference type="Gene3D" id="1.10.10.10">
    <property type="entry name" value="Winged helix-like DNA-binding domain superfamily/Winged helix DNA-binding domain"/>
    <property type="match status" value="1"/>
</dbReference>
<organism evidence="7">
    <name type="scientific">Triticum aestivum</name>
    <name type="common">Wheat</name>
    <dbReference type="NCBI Taxonomy" id="4565"/>
    <lineage>
        <taxon>Eukaryota</taxon>
        <taxon>Viridiplantae</taxon>
        <taxon>Streptophyta</taxon>
        <taxon>Embryophyta</taxon>
        <taxon>Tracheophyta</taxon>
        <taxon>Spermatophyta</taxon>
        <taxon>Magnoliopsida</taxon>
        <taxon>Liliopsida</taxon>
        <taxon>Poales</taxon>
        <taxon>Poaceae</taxon>
        <taxon>BOP clade</taxon>
        <taxon>Pooideae</taxon>
        <taxon>Triticodae</taxon>
        <taxon>Triticeae</taxon>
        <taxon>Triticinae</taxon>
        <taxon>Triticum</taxon>
    </lineage>
</organism>
<dbReference type="Pfam" id="PF25019">
    <property type="entry name" value="LRR_R13L1-DRL21"/>
    <property type="match status" value="1"/>
</dbReference>
<dbReference type="STRING" id="4565.A0A3B6SQB9"/>
<dbReference type="AlphaFoldDB" id="A0A3B6SQB9"/>
<reference evidence="7" key="1">
    <citation type="submission" date="2018-08" db="EMBL/GenBank/DDBJ databases">
        <authorList>
            <person name="Rossello M."/>
        </authorList>
    </citation>
    <scope>NUCLEOTIDE SEQUENCE [LARGE SCALE GENOMIC DNA]</scope>
    <source>
        <strain evidence="7">cv. Chinese Spring</strain>
    </source>
</reference>
<dbReference type="Pfam" id="PF23559">
    <property type="entry name" value="WHD_DRP"/>
    <property type="match status" value="1"/>
</dbReference>
<evidence type="ECO:0000259" key="5">
    <source>
        <dbReference type="Pfam" id="PF23559"/>
    </source>
</evidence>
<dbReference type="InterPro" id="IPR027417">
    <property type="entry name" value="P-loop_NTPase"/>
</dbReference>
<dbReference type="PANTHER" id="PTHR36766:SF64">
    <property type="entry name" value="OS12G0206100 PROTEIN"/>
    <property type="match status" value="1"/>
</dbReference>
<feature type="domain" description="Disease resistance protein winged helix" evidence="5">
    <location>
        <begin position="487"/>
        <end position="548"/>
    </location>
</feature>
<dbReference type="PRINTS" id="PR00364">
    <property type="entry name" value="DISEASERSIST"/>
</dbReference>
<keyword evidence="8" id="KW-1185">Reference proteome</keyword>
<accession>A0A3B6SQB9</accession>
<dbReference type="Gramene" id="TraesCS7B02G479300.1">
    <property type="protein sequence ID" value="TraesCS7B02G479300.1"/>
    <property type="gene ID" value="TraesCS7B02G479300"/>
</dbReference>
<dbReference type="SUPFAM" id="SSF52540">
    <property type="entry name" value="P-loop containing nucleoside triphosphate hydrolases"/>
    <property type="match status" value="1"/>
</dbReference>
<evidence type="ECO:0000313" key="8">
    <source>
        <dbReference type="Proteomes" id="UP000019116"/>
    </source>
</evidence>